<dbReference type="InterPro" id="IPR022092">
    <property type="entry name" value="TMF_DNA-bd"/>
</dbReference>
<accession>A0A182PWY6</accession>
<dbReference type="GO" id="GO:0005794">
    <property type="term" value="C:Golgi apparatus"/>
    <property type="evidence" value="ECO:0007669"/>
    <property type="project" value="UniProtKB-SubCell"/>
</dbReference>
<evidence type="ECO:0000256" key="1">
    <source>
        <dbReference type="ARBA" id="ARBA00004555"/>
    </source>
</evidence>
<reference evidence="6" key="2">
    <citation type="submission" date="2020-05" db="UniProtKB">
        <authorList>
            <consortium name="EnsemblMetazoa"/>
        </authorList>
    </citation>
    <scope>IDENTIFICATION</scope>
    <source>
        <strain evidence="6">Epiroticus2</strain>
    </source>
</reference>
<keyword evidence="7" id="KW-1185">Reference proteome</keyword>
<evidence type="ECO:0000256" key="4">
    <source>
        <dbReference type="SAM" id="Coils"/>
    </source>
</evidence>
<organism evidence="6 7">
    <name type="scientific">Anopheles epiroticus</name>
    <dbReference type="NCBI Taxonomy" id="199890"/>
    <lineage>
        <taxon>Eukaryota</taxon>
        <taxon>Metazoa</taxon>
        <taxon>Ecdysozoa</taxon>
        <taxon>Arthropoda</taxon>
        <taxon>Hexapoda</taxon>
        <taxon>Insecta</taxon>
        <taxon>Pterygota</taxon>
        <taxon>Neoptera</taxon>
        <taxon>Endopterygota</taxon>
        <taxon>Diptera</taxon>
        <taxon>Nematocera</taxon>
        <taxon>Culicoidea</taxon>
        <taxon>Culicidae</taxon>
        <taxon>Anophelinae</taxon>
        <taxon>Anopheles</taxon>
    </lineage>
</organism>
<keyword evidence="3 4" id="KW-0175">Coiled coil</keyword>
<feature type="coiled-coil region" evidence="4">
    <location>
        <begin position="482"/>
        <end position="570"/>
    </location>
</feature>
<feature type="coiled-coil region" evidence="4">
    <location>
        <begin position="689"/>
        <end position="754"/>
    </location>
</feature>
<proteinExistence type="predicted"/>
<dbReference type="Pfam" id="PF12329">
    <property type="entry name" value="TMF_DNA_bd"/>
    <property type="match status" value="1"/>
</dbReference>
<dbReference type="GO" id="GO:0005783">
    <property type="term" value="C:endoplasmic reticulum"/>
    <property type="evidence" value="ECO:0007669"/>
    <property type="project" value="TreeGrafter"/>
</dbReference>
<dbReference type="AlphaFoldDB" id="A0A182PWY6"/>
<evidence type="ECO:0000313" key="6">
    <source>
        <dbReference type="EnsemblMetazoa" id="AEPI011473-PA"/>
    </source>
</evidence>
<feature type="domain" description="TATA element modulatory factor 1 TATA binding" evidence="5">
    <location>
        <begin position="1014"/>
        <end position="1120"/>
    </location>
</feature>
<reference evidence="7" key="1">
    <citation type="submission" date="2013-03" db="EMBL/GenBank/DDBJ databases">
        <title>The Genome Sequence of Anopheles epiroticus epiroticus2.</title>
        <authorList>
            <consortium name="The Broad Institute Genomics Platform"/>
            <person name="Neafsey D.E."/>
            <person name="Howell P."/>
            <person name="Walker B."/>
            <person name="Young S.K."/>
            <person name="Zeng Q."/>
            <person name="Gargeya S."/>
            <person name="Fitzgerald M."/>
            <person name="Haas B."/>
            <person name="Abouelleil A."/>
            <person name="Allen A.W."/>
            <person name="Alvarado L."/>
            <person name="Arachchi H.M."/>
            <person name="Berlin A.M."/>
            <person name="Chapman S.B."/>
            <person name="Gainer-Dewar J."/>
            <person name="Goldberg J."/>
            <person name="Griggs A."/>
            <person name="Gujja S."/>
            <person name="Hansen M."/>
            <person name="Howarth C."/>
            <person name="Imamovic A."/>
            <person name="Ireland A."/>
            <person name="Larimer J."/>
            <person name="McCowan C."/>
            <person name="Murphy C."/>
            <person name="Pearson M."/>
            <person name="Poon T.W."/>
            <person name="Priest M."/>
            <person name="Roberts A."/>
            <person name="Saif S."/>
            <person name="Shea T."/>
            <person name="Sisk P."/>
            <person name="Sykes S."/>
            <person name="Wortman J."/>
            <person name="Nusbaum C."/>
            <person name="Birren B."/>
        </authorList>
    </citation>
    <scope>NUCLEOTIDE SEQUENCE [LARGE SCALE GENOMIC DNA]</scope>
    <source>
        <strain evidence="7">Epiroticus2</strain>
    </source>
</reference>
<evidence type="ECO:0000259" key="5">
    <source>
        <dbReference type="Pfam" id="PF12325"/>
    </source>
</evidence>
<comment type="subcellular location">
    <subcellularLocation>
        <location evidence="1">Golgi apparatus</location>
    </subcellularLocation>
</comment>
<evidence type="ECO:0000256" key="3">
    <source>
        <dbReference type="ARBA" id="ARBA00023054"/>
    </source>
</evidence>
<feature type="coiled-coil region" evidence="4">
    <location>
        <begin position="626"/>
        <end position="653"/>
    </location>
</feature>
<dbReference type="InterPro" id="IPR052602">
    <property type="entry name" value="Growth_transcription_reg"/>
</dbReference>
<feature type="coiled-coil region" evidence="4">
    <location>
        <begin position="10"/>
        <end position="37"/>
    </location>
</feature>
<evidence type="ECO:0000313" key="7">
    <source>
        <dbReference type="Proteomes" id="UP000075885"/>
    </source>
</evidence>
<dbReference type="EnsemblMetazoa" id="AEPI011473-RA">
    <property type="protein sequence ID" value="AEPI011473-PA"/>
    <property type="gene ID" value="AEPI011473"/>
</dbReference>
<sequence length="1136" mass="128649">MSWFDTAGIANLAKNALKEAQKHIDKALDIKDEEEAMNLKRKSACSGKINDEMLGNKSLHSVFSSHHTHGGKSAMQFNNFAVAASVGKGTFTDQTIVKIDEVIKTPSNLRYRSTEGSENGNFVTCGELTNSESIEILSLVTDLGSAKSSPPRSLSYEIAVHNLELSESVGPIAPSQFSTLESSATIDHSAHLGILHGPQSTVLKKHTDSGVDNNLHEDDHFSNTLLVQPITLLQSSESSHPITVAPCRSSNVFSSPSNLSSNVVRGSSVHRRLKDQCEKTPLQNEHSSKTAYNNLNFAMDNSLKQIAKECSSNHAIDSSQDRIFLQPKQTLESTNEIQDSSSENLDFSQSVEHVKSGGNTITHLFSTTVSNIQLENIDFFSDAASESPVGLVSSQCLLQSLGDDEIDTTTSSDIEIISSPNGCDSSSTNSGVYRSSPLKISIGTSENFEMLLIKKHQGHTREPSEISINSGNSDDLCIFSEKERLMRRLVEISETLEQRENRLVELGRQNAELHEKNAQLTAQLELKAKREGGPDLEGYMQRLSALERKFQQSIREKENLKCKLDTLRLEADKRVAKYDMDQVLIERDFMINELKQEGEGLSKQVLHHTNVIKKLRAKEKESDVIIRQQCDEIKKLTLETERLNRTLSAKEEVERSQIDAVHKLTSDKCILERERAILIDKLDGQIQKYETLRNSFEFARNELKEKSELCKDLQTRFINLQSTETDLQSYKKTNDILIKQMDDLREQLRKTEQDYGQRLIRMKNEHAEAVRKLETSEFRTEEEKNTTALLTIPLMKQLESLQNTFRHKERHWEQREASFVQQLSQTSKRLRLIAEHEKTQRAVIIAMQNRLAYVEKRLTDAYIQTEEIVKKIKQHNHDVEIAEGEFIHQYSTVETANSTTSQCIQKINNELQSDINNVSLPAYEGCTEKNKSIKQNIIEEGEECKTIVDSPMSKIGLNEHLADTSTATSIANLSLPDSFNNNTCITPDDDSVGKEENSFDGILNEVDNVSILYNTTSLLETLQASLKQRDGEVNQLQWEVSRFHQERNVLSTEISNLTMELENVRERFQCSIRLEKEHMELQNRYDALLQLYGESVEKTEELQLDLADVKEMYKLQIDDLLQRQRDLISTKNCRSS</sequence>
<dbReference type="PANTHER" id="PTHR46515">
    <property type="entry name" value="TATA ELEMENT MODULATORY FACTOR TMF1"/>
    <property type="match status" value="1"/>
</dbReference>
<evidence type="ECO:0000256" key="2">
    <source>
        <dbReference type="ARBA" id="ARBA00023034"/>
    </source>
</evidence>
<dbReference type="Pfam" id="PF12325">
    <property type="entry name" value="TMF_TATA_bd"/>
    <property type="match status" value="1"/>
</dbReference>
<dbReference type="PANTHER" id="PTHR46515:SF1">
    <property type="entry name" value="TATA ELEMENT MODULATORY FACTOR"/>
    <property type="match status" value="1"/>
</dbReference>
<name>A0A182PWY6_9DIPT</name>
<keyword evidence="2" id="KW-0333">Golgi apparatus</keyword>
<dbReference type="Proteomes" id="UP000075885">
    <property type="component" value="Unassembled WGS sequence"/>
</dbReference>
<feature type="coiled-coil region" evidence="4">
    <location>
        <begin position="1047"/>
        <end position="1091"/>
    </location>
</feature>
<dbReference type="VEuPathDB" id="VectorBase:AEPI011473"/>
<protein>
    <submittedName>
        <fullName evidence="6">TMF_TATA_bd domain-containing protein</fullName>
    </submittedName>
</protein>
<dbReference type="InterPro" id="IPR022091">
    <property type="entry name" value="TMF_TATA-bd"/>
</dbReference>
<dbReference type="STRING" id="199890.A0A182PWY6"/>